<dbReference type="EMBL" id="GGEC01039485">
    <property type="protein sequence ID" value="MBX19969.1"/>
    <property type="molecule type" value="Transcribed_RNA"/>
</dbReference>
<proteinExistence type="predicted"/>
<evidence type="ECO:0000313" key="1">
    <source>
        <dbReference type="EMBL" id="MBX19969.1"/>
    </source>
</evidence>
<protein>
    <submittedName>
        <fullName evidence="1">Uncharacterized protein</fullName>
    </submittedName>
</protein>
<organism evidence="1">
    <name type="scientific">Rhizophora mucronata</name>
    <name type="common">Asiatic mangrove</name>
    <dbReference type="NCBI Taxonomy" id="61149"/>
    <lineage>
        <taxon>Eukaryota</taxon>
        <taxon>Viridiplantae</taxon>
        <taxon>Streptophyta</taxon>
        <taxon>Embryophyta</taxon>
        <taxon>Tracheophyta</taxon>
        <taxon>Spermatophyta</taxon>
        <taxon>Magnoliopsida</taxon>
        <taxon>eudicotyledons</taxon>
        <taxon>Gunneridae</taxon>
        <taxon>Pentapetalae</taxon>
        <taxon>rosids</taxon>
        <taxon>fabids</taxon>
        <taxon>Malpighiales</taxon>
        <taxon>Rhizophoraceae</taxon>
        <taxon>Rhizophora</taxon>
    </lineage>
</organism>
<accession>A0A2P2LPS5</accession>
<reference evidence="1" key="1">
    <citation type="submission" date="2018-02" db="EMBL/GenBank/DDBJ databases">
        <title>Rhizophora mucronata_Transcriptome.</title>
        <authorList>
            <person name="Meera S.P."/>
            <person name="Sreeshan A."/>
            <person name="Augustine A."/>
        </authorList>
    </citation>
    <scope>NUCLEOTIDE SEQUENCE</scope>
    <source>
        <tissue evidence="1">Leaf</tissue>
    </source>
</reference>
<name>A0A2P2LPS5_RHIMU</name>
<sequence length="41" mass="4537">MTGNILTTMPSNHTQCSQDECPHEIGSMTARTEVSIQICDR</sequence>
<dbReference type="AlphaFoldDB" id="A0A2P2LPS5"/>